<dbReference type="Gene3D" id="2.60.120.200">
    <property type="match status" value="1"/>
</dbReference>
<evidence type="ECO:0000256" key="2">
    <source>
        <dbReference type="ARBA" id="ARBA00022729"/>
    </source>
</evidence>
<keyword evidence="1" id="KW-0147">Chitin-binding</keyword>
<dbReference type="SUPFAM" id="SSF57625">
    <property type="entry name" value="Invertebrate chitin-binding proteins"/>
    <property type="match status" value="1"/>
</dbReference>
<dbReference type="PANTHER" id="PTHR23301">
    <property type="entry name" value="CHITIN BINDING PERITROPHIN-A"/>
    <property type="match status" value="1"/>
</dbReference>
<dbReference type="Pfam" id="PF01607">
    <property type="entry name" value="CBM_14"/>
    <property type="match status" value="1"/>
</dbReference>
<evidence type="ECO:0000256" key="3">
    <source>
        <dbReference type="ARBA" id="ARBA00022737"/>
    </source>
</evidence>
<dbReference type="GO" id="GO:0008061">
    <property type="term" value="F:chitin binding"/>
    <property type="evidence" value="ECO:0007669"/>
    <property type="project" value="UniProtKB-KW"/>
</dbReference>
<evidence type="ECO:0000256" key="1">
    <source>
        <dbReference type="ARBA" id="ARBA00022669"/>
    </source>
</evidence>
<accession>A0ABD3U0Y4</accession>
<dbReference type="Proteomes" id="UP001634394">
    <property type="component" value="Unassembled WGS sequence"/>
</dbReference>
<dbReference type="AlphaFoldDB" id="A0ABD3U0Y4"/>
<name>A0ABD3U0Y4_SINWO</name>
<dbReference type="PANTHER" id="PTHR23301:SF0">
    <property type="entry name" value="CHITIN-BINDING TYPE-2 DOMAIN-CONTAINING PROTEIN-RELATED"/>
    <property type="match status" value="1"/>
</dbReference>
<keyword evidence="4" id="KW-1015">Disulfide bond</keyword>
<reference evidence="8 9" key="1">
    <citation type="submission" date="2024-11" db="EMBL/GenBank/DDBJ databases">
        <title>Chromosome-level genome assembly of the freshwater bivalve Anodonta woodiana.</title>
        <authorList>
            <person name="Chen X."/>
        </authorList>
    </citation>
    <scope>NUCLEOTIDE SEQUENCE [LARGE SCALE GENOMIC DNA]</scope>
    <source>
        <strain evidence="8">MN2024</strain>
        <tissue evidence="8">Gills</tissue>
    </source>
</reference>
<evidence type="ECO:0000256" key="4">
    <source>
        <dbReference type="ARBA" id="ARBA00023157"/>
    </source>
</evidence>
<dbReference type="InterPro" id="IPR013320">
    <property type="entry name" value="ConA-like_dom_sf"/>
</dbReference>
<proteinExistence type="predicted"/>
<feature type="chain" id="PRO_5044871879" description="Chitin-binding type-2 domain-containing protein" evidence="6">
    <location>
        <begin position="35"/>
        <end position="541"/>
    </location>
</feature>
<keyword evidence="3" id="KW-0677">Repeat</keyword>
<sequence>MGMVLLRKVTLNHVSCVILALRCVIFALLQAVWADESETYIHYETTTCDRVPVDGYPYHFIQYYSAFDWSIQACPSGYYFYELACDCKQEAVPGKPTERKRIAPEETLPRMQIPVTKKEIVYKTEPSDRNLLVLLNPPRPMTKTTTTIITTAKTTYPIKAYITTTPKPKSKSLCDGCILEGGVGYNPHPSDCNKFVICYSSLGKLREDTRSCPHGKYWDQVVKTCQTSEKIKCKHDKCLEPGLKTYRHDSKCGEYWECVNGVSIARCCQSGYAYIERVGCVIDITCKSQCDQTDEPKHYICDKIGVVGKPHEFRQALNGFGYIDMKCAPGTVYSTEICGCIFAAPENKNYSKTNSAKCQPEIDLNFNHGDATDSSRNDVHVQVHNVTFQSGAACFHGNGALVIPRFANADIGETFVVRMKYRLSDFSETNDIQALMYNGDCGQEPTIIIGANRDGNYFRLKTTEGSYTDITFKKLIDGWRSIEMILKQGIFSVSIDEQLVAAKPLKGSIAKSQCGLKVGWGHSLRAFNGCIDFVSVYTCPP</sequence>
<evidence type="ECO:0000313" key="8">
    <source>
        <dbReference type="EMBL" id="KAL3842712.1"/>
    </source>
</evidence>
<gene>
    <name evidence="8" type="ORF">ACJMK2_020700</name>
</gene>
<keyword evidence="5" id="KW-0325">Glycoprotein</keyword>
<feature type="signal peptide" evidence="6">
    <location>
        <begin position="1"/>
        <end position="34"/>
    </location>
</feature>
<dbReference type="InterPro" id="IPR002557">
    <property type="entry name" value="Chitin-bd_dom"/>
</dbReference>
<keyword evidence="9" id="KW-1185">Reference proteome</keyword>
<dbReference type="PROSITE" id="PS50940">
    <property type="entry name" value="CHIT_BIND_II"/>
    <property type="match status" value="1"/>
</dbReference>
<dbReference type="SUPFAM" id="SSF49899">
    <property type="entry name" value="Concanavalin A-like lectins/glucanases"/>
    <property type="match status" value="1"/>
</dbReference>
<comment type="caution">
    <text evidence="8">The sequence shown here is derived from an EMBL/GenBank/DDBJ whole genome shotgun (WGS) entry which is preliminary data.</text>
</comment>
<dbReference type="SMART" id="SM00494">
    <property type="entry name" value="ChtBD2"/>
    <property type="match status" value="2"/>
</dbReference>
<protein>
    <recommendedName>
        <fullName evidence="7">Chitin-binding type-2 domain-containing protein</fullName>
    </recommendedName>
</protein>
<evidence type="ECO:0000256" key="6">
    <source>
        <dbReference type="SAM" id="SignalP"/>
    </source>
</evidence>
<dbReference type="InterPro" id="IPR036508">
    <property type="entry name" value="Chitin-bd_dom_sf"/>
</dbReference>
<evidence type="ECO:0000313" key="9">
    <source>
        <dbReference type="Proteomes" id="UP001634394"/>
    </source>
</evidence>
<dbReference type="EMBL" id="JBJQND010000017">
    <property type="protein sequence ID" value="KAL3842712.1"/>
    <property type="molecule type" value="Genomic_DNA"/>
</dbReference>
<keyword evidence="2 6" id="KW-0732">Signal</keyword>
<evidence type="ECO:0000259" key="7">
    <source>
        <dbReference type="PROSITE" id="PS50940"/>
    </source>
</evidence>
<feature type="domain" description="Chitin-binding type-2" evidence="7">
    <location>
        <begin position="171"/>
        <end position="235"/>
    </location>
</feature>
<evidence type="ECO:0000256" key="5">
    <source>
        <dbReference type="ARBA" id="ARBA00023180"/>
    </source>
</evidence>
<dbReference type="InterPro" id="IPR051940">
    <property type="entry name" value="Chitin_bind-dev_reg"/>
</dbReference>
<organism evidence="8 9">
    <name type="scientific">Sinanodonta woodiana</name>
    <name type="common">Chinese pond mussel</name>
    <name type="synonym">Anodonta woodiana</name>
    <dbReference type="NCBI Taxonomy" id="1069815"/>
    <lineage>
        <taxon>Eukaryota</taxon>
        <taxon>Metazoa</taxon>
        <taxon>Spiralia</taxon>
        <taxon>Lophotrochozoa</taxon>
        <taxon>Mollusca</taxon>
        <taxon>Bivalvia</taxon>
        <taxon>Autobranchia</taxon>
        <taxon>Heteroconchia</taxon>
        <taxon>Palaeoheterodonta</taxon>
        <taxon>Unionida</taxon>
        <taxon>Unionoidea</taxon>
        <taxon>Unionidae</taxon>
        <taxon>Unioninae</taxon>
        <taxon>Sinanodonta</taxon>
    </lineage>
</organism>
<dbReference type="Gene3D" id="2.170.140.10">
    <property type="entry name" value="Chitin binding domain"/>
    <property type="match status" value="1"/>
</dbReference>